<feature type="region of interest" description="Disordered" evidence="1">
    <location>
        <begin position="231"/>
        <end position="264"/>
    </location>
</feature>
<sequence>MVRPVRRGVLRVLLILYATNWADCALLEMSRVLWNKTVSGATKIGKVDPLRVPLIKVDQTEGDANYRVILTNLEVAGLNGSILESVHVARGAPRANLSELADGYVSYSDLRDVDTIRYRFHTMTREPSAPKETFEAVVSPINRAADTKSSSRYQDARQDRFQDRHATRTFEQSRQYDQPIPFRPYATSDGFYRGNLKTSDNSETKSGSSESFRRPAYVQPIYMQRTRGFQGYQSPQAGEDTIDCDDAKGFQFKGRQDNQDNQDNQRYIYRQNANAGYSGERVADAELSASEIVETRLKNQGDARPPVLYNREQSQRTDIPSSGNVELSRSVLKERSGYIDIVYADKINGSVKHFGNLGTDGKGTRRIYGIEDVIKNIQENTKFIVYNFTEGEPLEKRNDLIKAAIEARRLKDLRRYAKNYQEQQGYFEEGMQLFYHFGGMDSKNGSFSRNFGDIKRTKRAHSEEESEDDVMHAILRIRVPLLRVKSQYTLTGKVGKEILRGNGLFAGNFTDVVADFTLELKKFGEDLIVRSARAKLSAKDKKIDLQGIDEKGPVQIVFNHGLMAAEAVAAMLADDFASKGLSERTADALIYRMYKDLPFN</sequence>
<proteinExistence type="predicted"/>
<feature type="region of interest" description="Disordered" evidence="1">
    <location>
        <begin position="145"/>
        <end position="216"/>
    </location>
</feature>
<reference evidence="3 4" key="1">
    <citation type="submission" date="2023-03" db="EMBL/GenBank/DDBJ databases">
        <title>High recombination rates correlate with genetic variation in Cardiocondyla obscurior ants.</title>
        <authorList>
            <person name="Errbii M."/>
        </authorList>
    </citation>
    <scope>NUCLEOTIDE SEQUENCE [LARGE SCALE GENOMIC DNA]</scope>
    <source>
        <strain evidence="3">Alpha-2009</strain>
        <tissue evidence="3">Whole body</tissue>
    </source>
</reference>
<organism evidence="3 4">
    <name type="scientific">Cardiocondyla obscurior</name>
    <dbReference type="NCBI Taxonomy" id="286306"/>
    <lineage>
        <taxon>Eukaryota</taxon>
        <taxon>Metazoa</taxon>
        <taxon>Ecdysozoa</taxon>
        <taxon>Arthropoda</taxon>
        <taxon>Hexapoda</taxon>
        <taxon>Insecta</taxon>
        <taxon>Pterygota</taxon>
        <taxon>Neoptera</taxon>
        <taxon>Endopterygota</taxon>
        <taxon>Hymenoptera</taxon>
        <taxon>Apocrita</taxon>
        <taxon>Aculeata</taxon>
        <taxon>Formicoidea</taxon>
        <taxon>Formicidae</taxon>
        <taxon>Myrmicinae</taxon>
        <taxon>Cardiocondyla</taxon>
    </lineage>
</organism>
<dbReference type="Proteomes" id="UP001430953">
    <property type="component" value="Unassembled WGS sequence"/>
</dbReference>
<feature type="chain" id="PRO_5043340629" evidence="2">
    <location>
        <begin position="25"/>
        <end position="600"/>
    </location>
</feature>
<dbReference type="EMBL" id="JADYXP020000024">
    <property type="protein sequence ID" value="KAL0101136.1"/>
    <property type="molecule type" value="Genomic_DNA"/>
</dbReference>
<feature type="compositionally biased region" description="Basic and acidic residues" evidence="1">
    <location>
        <begin position="154"/>
        <end position="168"/>
    </location>
</feature>
<evidence type="ECO:0000256" key="1">
    <source>
        <dbReference type="SAM" id="MobiDB-lite"/>
    </source>
</evidence>
<protein>
    <submittedName>
        <fullName evidence="3">Uncharacterized protein</fullName>
    </submittedName>
</protein>
<keyword evidence="4" id="KW-1185">Reference proteome</keyword>
<keyword evidence="2" id="KW-0732">Signal</keyword>
<accession>A0AAW2EBT3</accession>
<name>A0AAW2EBT3_9HYME</name>
<comment type="caution">
    <text evidence="3">The sequence shown here is derived from an EMBL/GenBank/DDBJ whole genome shotgun (WGS) entry which is preliminary data.</text>
</comment>
<evidence type="ECO:0000256" key="2">
    <source>
        <dbReference type="SAM" id="SignalP"/>
    </source>
</evidence>
<gene>
    <name evidence="3" type="ORF">PUN28_018767</name>
</gene>
<feature type="compositionally biased region" description="Polar residues" evidence="1">
    <location>
        <begin position="196"/>
        <end position="210"/>
    </location>
</feature>
<evidence type="ECO:0000313" key="3">
    <source>
        <dbReference type="EMBL" id="KAL0101136.1"/>
    </source>
</evidence>
<dbReference type="AlphaFoldDB" id="A0AAW2EBT3"/>
<feature type="signal peptide" evidence="2">
    <location>
        <begin position="1"/>
        <end position="24"/>
    </location>
</feature>
<evidence type="ECO:0000313" key="4">
    <source>
        <dbReference type="Proteomes" id="UP001430953"/>
    </source>
</evidence>